<evidence type="ECO:0000313" key="2">
    <source>
        <dbReference type="EMBL" id="CAB0032523.1"/>
    </source>
</evidence>
<sequence length="254" mass="28837">MESIIRSCIRLSRKKRRRLRSELGTIVQKLMKHRLRRKIADAELRRMHSKNPEFYDSIFTQLRDQQGTTWHCNSPGSPRERFRNRVVCVTVESEENVQSDAVSKPASSVSAEVKTAVAISTPQLHTSEQAVMSSAGPSTTSTSDELEVTASTSSSAAVGSLETDVASSSPIDTDELKKPELDQGETLMPWRLRPINHYMTYIPTPKAKLKEWRDNLRKRDALIRHKRCSDTTVIDIFEDGFQISDEEYAKWLGQ</sequence>
<proteinExistence type="predicted"/>
<feature type="compositionally biased region" description="Polar residues" evidence="1">
    <location>
        <begin position="124"/>
        <end position="143"/>
    </location>
</feature>
<name>A0A6H5I5I6_9HYME</name>
<feature type="region of interest" description="Disordered" evidence="1">
    <location>
        <begin position="124"/>
        <end position="182"/>
    </location>
</feature>
<dbReference type="EMBL" id="CADCXV010000681">
    <property type="protein sequence ID" value="CAB0032523.1"/>
    <property type="molecule type" value="Genomic_DNA"/>
</dbReference>
<dbReference type="AlphaFoldDB" id="A0A6H5I5I6"/>
<dbReference type="Proteomes" id="UP000479190">
    <property type="component" value="Unassembled WGS sequence"/>
</dbReference>
<evidence type="ECO:0000313" key="3">
    <source>
        <dbReference type="Proteomes" id="UP000479190"/>
    </source>
</evidence>
<gene>
    <name evidence="2" type="ORF">TBRA_LOCUS4456</name>
</gene>
<accession>A0A6H5I5I6</accession>
<reference evidence="2 3" key="1">
    <citation type="submission" date="2020-02" db="EMBL/GenBank/DDBJ databases">
        <authorList>
            <person name="Ferguson B K."/>
        </authorList>
    </citation>
    <scope>NUCLEOTIDE SEQUENCE [LARGE SCALE GENOMIC DNA]</scope>
</reference>
<protein>
    <submittedName>
        <fullName evidence="2">Uncharacterized protein</fullName>
    </submittedName>
</protein>
<organism evidence="2 3">
    <name type="scientific">Trichogramma brassicae</name>
    <dbReference type="NCBI Taxonomy" id="86971"/>
    <lineage>
        <taxon>Eukaryota</taxon>
        <taxon>Metazoa</taxon>
        <taxon>Ecdysozoa</taxon>
        <taxon>Arthropoda</taxon>
        <taxon>Hexapoda</taxon>
        <taxon>Insecta</taxon>
        <taxon>Pterygota</taxon>
        <taxon>Neoptera</taxon>
        <taxon>Endopterygota</taxon>
        <taxon>Hymenoptera</taxon>
        <taxon>Apocrita</taxon>
        <taxon>Proctotrupomorpha</taxon>
        <taxon>Chalcidoidea</taxon>
        <taxon>Trichogrammatidae</taxon>
        <taxon>Trichogramma</taxon>
    </lineage>
</organism>
<evidence type="ECO:0000256" key="1">
    <source>
        <dbReference type="SAM" id="MobiDB-lite"/>
    </source>
</evidence>
<keyword evidence="3" id="KW-1185">Reference proteome</keyword>